<feature type="signal peptide" evidence="1">
    <location>
        <begin position="1"/>
        <end position="16"/>
    </location>
</feature>
<gene>
    <name evidence="2" type="ORF">MSPICULIGERA_LOCUS20816</name>
</gene>
<comment type="caution">
    <text evidence="2">The sequence shown here is derived from an EMBL/GenBank/DDBJ whole genome shotgun (WGS) entry which is preliminary data.</text>
</comment>
<accession>A0AA36D9Q5</accession>
<protein>
    <recommendedName>
        <fullName evidence="4">Cyanovirin-N domain-containing protein</fullName>
    </recommendedName>
</protein>
<dbReference type="EMBL" id="CATQJA010002664">
    <property type="protein sequence ID" value="CAJ0582686.1"/>
    <property type="molecule type" value="Genomic_DNA"/>
</dbReference>
<sequence length="162" mass="17346">MQLLALGPILLGLAAAQQYKPCTVGSERISSNVFVYKCVQGNPRLGTLEIFAGCRYENQNAKQATAAVGEAVRVNTQPTLNGWIKGCATDNGINSFNVIGCYVYMFDGKITDIKTGSWAVITDPFFGQAKVNATCGVEANGYTITYVPLQKTPPRLASTVKA</sequence>
<dbReference type="AlphaFoldDB" id="A0AA36D9Q5"/>
<name>A0AA36D9Q5_9BILA</name>
<evidence type="ECO:0000256" key="1">
    <source>
        <dbReference type="SAM" id="SignalP"/>
    </source>
</evidence>
<evidence type="ECO:0008006" key="4">
    <source>
        <dbReference type="Google" id="ProtNLM"/>
    </source>
</evidence>
<proteinExistence type="predicted"/>
<organism evidence="2 3">
    <name type="scientific">Mesorhabditis spiculigera</name>
    <dbReference type="NCBI Taxonomy" id="96644"/>
    <lineage>
        <taxon>Eukaryota</taxon>
        <taxon>Metazoa</taxon>
        <taxon>Ecdysozoa</taxon>
        <taxon>Nematoda</taxon>
        <taxon>Chromadorea</taxon>
        <taxon>Rhabditida</taxon>
        <taxon>Rhabditina</taxon>
        <taxon>Rhabditomorpha</taxon>
        <taxon>Rhabditoidea</taxon>
        <taxon>Rhabditidae</taxon>
        <taxon>Mesorhabditinae</taxon>
        <taxon>Mesorhabditis</taxon>
    </lineage>
</organism>
<evidence type="ECO:0000313" key="2">
    <source>
        <dbReference type="EMBL" id="CAJ0582686.1"/>
    </source>
</evidence>
<feature type="chain" id="PRO_5041216379" description="Cyanovirin-N domain-containing protein" evidence="1">
    <location>
        <begin position="17"/>
        <end position="162"/>
    </location>
</feature>
<reference evidence="2" key="1">
    <citation type="submission" date="2023-06" db="EMBL/GenBank/DDBJ databases">
        <authorList>
            <person name="Delattre M."/>
        </authorList>
    </citation>
    <scope>NUCLEOTIDE SEQUENCE</scope>
    <source>
        <strain evidence="2">AF72</strain>
    </source>
</reference>
<keyword evidence="1" id="KW-0732">Signal</keyword>
<dbReference type="Proteomes" id="UP001177023">
    <property type="component" value="Unassembled WGS sequence"/>
</dbReference>
<keyword evidence="3" id="KW-1185">Reference proteome</keyword>
<feature type="non-terminal residue" evidence="2">
    <location>
        <position position="162"/>
    </location>
</feature>
<evidence type="ECO:0000313" key="3">
    <source>
        <dbReference type="Proteomes" id="UP001177023"/>
    </source>
</evidence>